<dbReference type="PANTHER" id="PTHR11003">
    <property type="entry name" value="POTASSIUM CHANNEL, SUBFAMILY K"/>
    <property type="match status" value="1"/>
</dbReference>
<dbReference type="SUPFAM" id="SSF81324">
    <property type="entry name" value="Voltage-gated potassium channels"/>
    <property type="match status" value="2"/>
</dbReference>
<dbReference type="PRINTS" id="PR01333">
    <property type="entry name" value="2POREKCHANEL"/>
</dbReference>
<dbReference type="Gene3D" id="1.10.287.70">
    <property type="match status" value="2"/>
</dbReference>
<dbReference type="EMBL" id="OD567130">
    <property type="protein sequence ID" value="CAD7445170.1"/>
    <property type="molecule type" value="Genomic_DNA"/>
</dbReference>
<evidence type="ECO:0000256" key="1">
    <source>
        <dbReference type="ARBA" id="ARBA00004141"/>
    </source>
</evidence>
<feature type="domain" description="Potassium channel" evidence="11">
    <location>
        <begin position="286"/>
        <end position="366"/>
    </location>
</feature>
<dbReference type="PANTHER" id="PTHR11003:SF352">
    <property type="entry name" value="BCDNA.GH04802-RELATED"/>
    <property type="match status" value="1"/>
</dbReference>
<organism evidence="12">
    <name type="scientific">Timema bartmani</name>
    <dbReference type="NCBI Taxonomy" id="61472"/>
    <lineage>
        <taxon>Eukaryota</taxon>
        <taxon>Metazoa</taxon>
        <taxon>Ecdysozoa</taxon>
        <taxon>Arthropoda</taxon>
        <taxon>Hexapoda</taxon>
        <taxon>Insecta</taxon>
        <taxon>Pterygota</taxon>
        <taxon>Neoptera</taxon>
        <taxon>Polyneoptera</taxon>
        <taxon>Phasmatodea</taxon>
        <taxon>Timematodea</taxon>
        <taxon>Timematoidea</taxon>
        <taxon>Timematidae</taxon>
        <taxon>Timema</taxon>
    </lineage>
</organism>
<keyword evidence="3 8" id="KW-0812">Transmembrane</keyword>
<feature type="compositionally biased region" description="Acidic residues" evidence="9">
    <location>
        <begin position="197"/>
        <end position="215"/>
    </location>
</feature>
<keyword evidence="7 8" id="KW-0407">Ion channel</keyword>
<feature type="transmembrane region" description="Helical" evidence="10">
    <location>
        <begin position="343"/>
        <end position="364"/>
    </location>
</feature>
<keyword evidence="6 10" id="KW-0472">Membrane</keyword>
<evidence type="ECO:0000256" key="8">
    <source>
        <dbReference type="RuleBase" id="RU003857"/>
    </source>
</evidence>
<evidence type="ECO:0000256" key="2">
    <source>
        <dbReference type="ARBA" id="ARBA00022448"/>
    </source>
</evidence>
<keyword evidence="2 8" id="KW-0813">Transport</keyword>
<name>A0A7R9F1B5_9NEOP</name>
<dbReference type="AlphaFoldDB" id="A0A7R9F1B5"/>
<gene>
    <name evidence="12" type="ORF">TBIB3V08_LOCUS7528</name>
</gene>
<sequence length="409" mass="45047">MSSSGLTVFLAIDLEFTVSIPDTSVKQSVWNAVKLSYGNLTPKTQSGKVVTMVYALFGVPLMLMCLSNLGSLLAGTFQFAYSHKCCSSCGHQGNHRGNTQKQQHHCLYDKQRTPSCSHNRTKNDAILPPPLVTCTINPRGSGRLIQARPRPRPLTPEVRKILTECAEYTLAQESPSPDPGATRMLRELRDPEAGAVPEEDEGQDEEEDVEADDRDDGDIEHWCASATIHDTPSRVPLIYRPHVEPHLHKRPPTPPPRRSRPDSNSSDQNTEDQQKVQVPVTIVLLVLVLYICLGAIVFSAWEGWTFLDGAYFCFVTLSTIGFGDMVPGKSLKSTDTQHGQLQLVACCAYLLLGLVLIAMSFTLVQEEVLVKCRQVAYFVGILKKVDIAEVVLAGAATSLALMKRLYIGE</sequence>
<dbReference type="Pfam" id="PF07885">
    <property type="entry name" value="Ion_trans_2"/>
    <property type="match status" value="2"/>
</dbReference>
<reference evidence="12" key="1">
    <citation type="submission" date="2020-11" db="EMBL/GenBank/DDBJ databases">
        <authorList>
            <person name="Tran Van P."/>
        </authorList>
    </citation>
    <scope>NUCLEOTIDE SEQUENCE</scope>
</reference>
<dbReference type="GO" id="GO:0005886">
    <property type="term" value="C:plasma membrane"/>
    <property type="evidence" value="ECO:0007669"/>
    <property type="project" value="TreeGrafter"/>
</dbReference>
<evidence type="ECO:0000256" key="10">
    <source>
        <dbReference type="SAM" id="Phobius"/>
    </source>
</evidence>
<evidence type="ECO:0000256" key="7">
    <source>
        <dbReference type="ARBA" id="ARBA00023303"/>
    </source>
</evidence>
<evidence type="ECO:0000256" key="4">
    <source>
        <dbReference type="ARBA" id="ARBA00022989"/>
    </source>
</evidence>
<dbReference type="GO" id="GO:0022841">
    <property type="term" value="F:potassium ion leak channel activity"/>
    <property type="evidence" value="ECO:0007669"/>
    <property type="project" value="TreeGrafter"/>
</dbReference>
<comment type="similarity">
    <text evidence="8">Belongs to the two pore domain potassium channel (TC 1.A.1.8) family.</text>
</comment>
<dbReference type="InterPro" id="IPR013099">
    <property type="entry name" value="K_chnl_dom"/>
</dbReference>
<feature type="region of interest" description="Disordered" evidence="9">
    <location>
        <begin position="243"/>
        <end position="273"/>
    </location>
</feature>
<evidence type="ECO:0000256" key="5">
    <source>
        <dbReference type="ARBA" id="ARBA00023065"/>
    </source>
</evidence>
<feature type="transmembrane region" description="Helical" evidence="10">
    <location>
        <begin position="304"/>
        <end position="322"/>
    </location>
</feature>
<evidence type="ECO:0000259" key="11">
    <source>
        <dbReference type="Pfam" id="PF07885"/>
    </source>
</evidence>
<evidence type="ECO:0000256" key="9">
    <source>
        <dbReference type="SAM" id="MobiDB-lite"/>
    </source>
</evidence>
<dbReference type="GO" id="GO:0015271">
    <property type="term" value="F:outward rectifier potassium channel activity"/>
    <property type="evidence" value="ECO:0007669"/>
    <property type="project" value="TreeGrafter"/>
</dbReference>
<dbReference type="InterPro" id="IPR003280">
    <property type="entry name" value="2pore_dom_K_chnl"/>
</dbReference>
<feature type="transmembrane region" description="Helical" evidence="10">
    <location>
        <begin position="52"/>
        <end position="74"/>
    </location>
</feature>
<feature type="region of interest" description="Disordered" evidence="9">
    <location>
        <begin position="192"/>
        <end position="215"/>
    </location>
</feature>
<keyword evidence="4 10" id="KW-1133">Transmembrane helix</keyword>
<accession>A0A7R9F1B5</accession>
<protein>
    <recommendedName>
        <fullName evidence="11">Potassium channel domain-containing protein</fullName>
    </recommendedName>
</protein>
<evidence type="ECO:0000256" key="6">
    <source>
        <dbReference type="ARBA" id="ARBA00023136"/>
    </source>
</evidence>
<proteinExistence type="inferred from homology"/>
<evidence type="ECO:0000256" key="3">
    <source>
        <dbReference type="ARBA" id="ARBA00022692"/>
    </source>
</evidence>
<feature type="domain" description="Potassium channel" evidence="11">
    <location>
        <begin position="37"/>
        <end position="73"/>
    </location>
</feature>
<evidence type="ECO:0000313" key="12">
    <source>
        <dbReference type="EMBL" id="CAD7445170.1"/>
    </source>
</evidence>
<comment type="subcellular location">
    <subcellularLocation>
        <location evidence="1">Membrane</location>
        <topology evidence="1">Multi-pass membrane protein</topology>
    </subcellularLocation>
</comment>
<keyword evidence="5 8" id="KW-0406">Ion transport</keyword>
<feature type="transmembrane region" description="Helical" evidence="10">
    <location>
        <begin position="278"/>
        <end position="298"/>
    </location>
</feature>
<dbReference type="GO" id="GO:0030322">
    <property type="term" value="P:stabilization of membrane potential"/>
    <property type="evidence" value="ECO:0007669"/>
    <property type="project" value="TreeGrafter"/>
</dbReference>